<dbReference type="GO" id="GO:0006825">
    <property type="term" value="P:copper ion transport"/>
    <property type="evidence" value="ECO:0007669"/>
    <property type="project" value="InterPro"/>
</dbReference>
<keyword evidence="4" id="KW-0186">Copper</keyword>
<dbReference type="Gene3D" id="2.60.40.1220">
    <property type="match status" value="1"/>
</dbReference>
<organism evidence="8 9">
    <name type="scientific">Ktedonosporobacter rubrisoli</name>
    <dbReference type="NCBI Taxonomy" id="2509675"/>
    <lineage>
        <taxon>Bacteria</taxon>
        <taxon>Bacillati</taxon>
        <taxon>Chloroflexota</taxon>
        <taxon>Ktedonobacteria</taxon>
        <taxon>Ktedonobacterales</taxon>
        <taxon>Ktedonosporobacteraceae</taxon>
        <taxon>Ktedonosporobacter</taxon>
    </lineage>
</organism>
<feature type="signal peptide" evidence="6">
    <location>
        <begin position="1"/>
        <end position="33"/>
    </location>
</feature>
<dbReference type="InterPro" id="IPR014755">
    <property type="entry name" value="Cu-Rt/internalin_Ig-like"/>
</dbReference>
<dbReference type="AlphaFoldDB" id="A0A4P6K4X5"/>
<keyword evidence="3 6" id="KW-0732">Signal</keyword>
<keyword evidence="5" id="KW-0812">Transmembrane</keyword>
<evidence type="ECO:0000256" key="1">
    <source>
        <dbReference type="ARBA" id="ARBA00004196"/>
    </source>
</evidence>
<evidence type="ECO:0000256" key="5">
    <source>
        <dbReference type="SAM" id="Phobius"/>
    </source>
</evidence>
<keyword evidence="5" id="KW-1133">Transmembrane helix</keyword>
<dbReference type="RefSeq" id="WP_129894375.1">
    <property type="nucleotide sequence ID" value="NZ_CP035758.1"/>
</dbReference>
<evidence type="ECO:0000256" key="3">
    <source>
        <dbReference type="ARBA" id="ARBA00022729"/>
    </source>
</evidence>
<evidence type="ECO:0000313" key="9">
    <source>
        <dbReference type="Proteomes" id="UP000290365"/>
    </source>
</evidence>
<keyword evidence="5" id="KW-0472">Membrane</keyword>
<dbReference type="PANTHER" id="PTHR34820">
    <property type="entry name" value="INNER MEMBRANE PROTEIN YEBZ"/>
    <property type="match status" value="1"/>
</dbReference>
<evidence type="ECO:0000256" key="4">
    <source>
        <dbReference type="ARBA" id="ARBA00023008"/>
    </source>
</evidence>
<dbReference type="GO" id="GO:0046688">
    <property type="term" value="P:response to copper ion"/>
    <property type="evidence" value="ECO:0007669"/>
    <property type="project" value="InterPro"/>
</dbReference>
<dbReference type="GO" id="GO:0005886">
    <property type="term" value="C:plasma membrane"/>
    <property type="evidence" value="ECO:0007669"/>
    <property type="project" value="TreeGrafter"/>
</dbReference>
<protein>
    <recommendedName>
        <fullName evidence="7">CopC domain-containing protein</fullName>
    </recommendedName>
</protein>
<feature type="chain" id="PRO_5020394317" description="CopC domain-containing protein" evidence="6">
    <location>
        <begin position="34"/>
        <end position="210"/>
    </location>
</feature>
<evidence type="ECO:0000256" key="6">
    <source>
        <dbReference type="SAM" id="SignalP"/>
    </source>
</evidence>
<gene>
    <name evidence="8" type="ORF">EPA93_48055</name>
</gene>
<dbReference type="KEGG" id="kbs:EPA93_48055"/>
<dbReference type="PANTHER" id="PTHR34820:SF4">
    <property type="entry name" value="INNER MEMBRANE PROTEIN YEBZ"/>
    <property type="match status" value="1"/>
</dbReference>
<evidence type="ECO:0000313" key="8">
    <source>
        <dbReference type="EMBL" id="QBD83309.1"/>
    </source>
</evidence>
<accession>A0A4P6K4X5</accession>
<keyword evidence="2" id="KW-0479">Metal-binding</keyword>
<proteinExistence type="predicted"/>
<comment type="subcellular location">
    <subcellularLocation>
        <location evidence="1">Cell envelope</location>
    </subcellularLocation>
</comment>
<dbReference type="GO" id="GO:0042597">
    <property type="term" value="C:periplasmic space"/>
    <property type="evidence" value="ECO:0007669"/>
    <property type="project" value="InterPro"/>
</dbReference>
<feature type="transmembrane region" description="Helical" evidence="5">
    <location>
        <begin position="162"/>
        <end position="183"/>
    </location>
</feature>
<dbReference type="SUPFAM" id="SSF81296">
    <property type="entry name" value="E set domains"/>
    <property type="match status" value="1"/>
</dbReference>
<sequence>MRKTPHFFTAALALLLSTGLMLIVAVGSASAHAKVPSATPGIGAVIATAPTSVAVTTAENMNPDPRKSNLFVYSPTGELISQGNAKIPLDHPKEMSISIKASGAGVYIVRWITVSADDGNPNEGAFIFTVNPNKVMGTTRVAAKSTTPATKAPAPSAGTLPFVPLIATGAIALLVGLGVGSAIGRSRSNATLATTGEARITQPRDEAAMK</sequence>
<dbReference type="OrthoDB" id="164785at2"/>
<feature type="domain" description="CopC" evidence="7">
    <location>
        <begin position="32"/>
        <end position="130"/>
    </location>
</feature>
<dbReference type="InterPro" id="IPR032694">
    <property type="entry name" value="CopC/D"/>
</dbReference>
<dbReference type="InterPro" id="IPR007348">
    <property type="entry name" value="CopC_dom"/>
</dbReference>
<reference evidence="8 9" key="1">
    <citation type="submission" date="2019-01" db="EMBL/GenBank/DDBJ databases">
        <title>Ktedonosporobacter rubrisoli SCAWS-G2.</title>
        <authorList>
            <person name="Huang Y."/>
            <person name="Yan B."/>
        </authorList>
    </citation>
    <scope>NUCLEOTIDE SEQUENCE [LARGE SCALE GENOMIC DNA]</scope>
    <source>
        <strain evidence="8 9">SCAWS-G2</strain>
    </source>
</reference>
<dbReference type="InterPro" id="IPR014756">
    <property type="entry name" value="Ig_E-set"/>
</dbReference>
<dbReference type="Pfam" id="PF04234">
    <property type="entry name" value="CopC"/>
    <property type="match status" value="1"/>
</dbReference>
<dbReference type="GO" id="GO:0030313">
    <property type="term" value="C:cell envelope"/>
    <property type="evidence" value="ECO:0007669"/>
    <property type="project" value="UniProtKB-SubCell"/>
</dbReference>
<evidence type="ECO:0000256" key="2">
    <source>
        <dbReference type="ARBA" id="ARBA00022723"/>
    </source>
</evidence>
<dbReference type="EMBL" id="CP035758">
    <property type="protein sequence ID" value="QBD83309.1"/>
    <property type="molecule type" value="Genomic_DNA"/>
</dbReference>
<keyword evidence="9" id="KW-1185">Reference proteome</keyword>
<evidence type="ECO:0000259" key="7">
    <source>
        <dbReference type="Pfam" id="PF04234"/>
    </source>
</evidence>
<dbReference type="GO" id="GO:0005507">
    <property type="term" value="F:copper ion binding"/>
    <property type="evidence" value="ECO:0007669"/>
    <property type="project" value="InterPro"/>
</dbReference>
<name>A0A4P6K4X5_KTERU</name>
<dbReference type="Proteomes" id="UP000290365">
    <property type="component" value="Chromosome"/>
</dbReference>